<comment type="similarity">
    <text evidence="1">Belongs to the peptidase A1 family.</text>
</comment>
<dbReference type="Gene3D" id="2.40.70.10">
    <property type="entry name" value="Acid Proteases"/>
    <property type="match status" value="1"/>
</dbReference>
<feature type="signal peptide" evidence="4">
    <location>
        <begin position="1"/>
        <end position="22"/>
    </location>
</feature>
<dbReference type="GO" id="GO:0006508">
    <property type="term" value="P:proteolysis"/>
    <property type="evidence" value="ECO:0007669"/>
    <property type="project" value="UniProtKB-KW"/>
</dbReference>
<keyword evidence="3" id="KW-0378">Hydrolase</keyword>
<keyword evidence="2" id="KW-0645">Protease</keyword>
<feature type="domain" description="Xylanase inhibitor N-terminal" evidence="5">
    <location>
        <begin position="36"/>
        <end position="100"/>
    </location>
</feature>
<evidence type="ECO:0000259" key="5">
    <source>
        <dbReference type="Pfam" id="PF14543"/>
    </source>
</evidence>
<keyword evidence="4" id="KW-0732">Signal</keyword>
<dbReference type="InterPro" id="IPR051708">
    <property type="entry name" value="Plant_Aspart_Prot_A1"/>
</dbReference>
<dbReference type="PANTHER" id="PTHR47967:SF60">
    <property type="entry name" value="PROTEIN ASPARTIC PROTEASE IN GUARD CELL 1-LIKE"/>
    <property type="match status" value="1"/>
</dbReference>
<dbReference type="InterPro" id="IPR021109">
    <property type="entry name" value="Peptidase_aspartic_dom_sf"/>
</dbReference>
<evidence type="ECO:0000313" key="6">
    <source>
        <dbReference type="EMBL" id="KAK0574152.1"/>
    </source>
</evidence>
<feature type="chain" id="PRO_5041459714" description="Xylanase inhibitor N-terminal domain-containing protein" evidence="4">
    <location>
        <begin position="23"/>
        <end position="103"/>
    </location>
</feature>
<dbReference type="InterPro" id="IPR032861">
    <property type="entry name" value="TAXi_N"/>
</dbReference>
<keyword evidence="7" id="KW-1185">Reference proteome</keyword>
<dbReference type="AlphaFoldDB" id="A0AA39VC98"/>
<evidence type="ECO:0000256" key="2">
    <source>
        <dbReference type="ARBA" id="ARBA00022670"/>
    </source>
</evidence>
<comment type="caution">
    <text evidence="6">The sequence shown here is derived from an EMBL/GenBank/DDBJ whole genome shotgun (WGS) entry which is preliminary data.</text>
</comment>
<name>A0AA39VC98_ACESA</name>
<dbReference type="EMBL" id="JAUESC010000387">
    <property type="protein sequence ID" value="KAK0574152.1"/>
    <property type="molecule type" value="Genomic_DNA"/>
</dbReference>
<protein>
    <recommendedName>
        <fullName evidence="5">Xylanase inhibitor N-terminal domain-containing protein</fullName>
    </recommendedName>
</protein>
<dbReference type="PANTHER" id="PTHR47967">
    <property type="entry name" value="OS07G0603500 PROTEIN-RELATED"/>
    <property type="match status" value="1"/>
</dbReference>
<dbReference type="SUPFAM" id="SSF50630">
    <property type="entry name" value="Acid proteases"/>
    <property type="match status" value="1"/>
</dbReference>
<dbReference type="Proteomes" id="UP001168877">
    <property type="component" value="Unassembled WGS sequence"/>
</dbReference>
<evidence type="ECO:0000256" key="3">
    <source>
        <dbReference type="ARBA" id="ARBA00022801"/>
    </source>
</evidence>
<gene>
    <name evidence="6" type="ORF">LWI29_018976</name>
</gene>
<evidence type="ECO:0000256" key="4">
    <source>
        <dbReference type="SAM" id="SignalP"/>
    </source>
</evidence>
<organism evidence="6 7">
    <name type="scientific">Acer saccharum</name>
    <name type="common">Sugar maple</name>
    <dbReference type="NCBI Taxonomy" id="4024"/>
    <lineage>
        <taxon>Eukaryota</taxon>
        <taxon>Viridiplantae</taxon>
        <taxon>Streptophyta</taxon>
        <taxon>Embryophyta</taxon>
        <taxon>Tracheophyta</taxon>
        <taxon>Spermatophyta</taxon>
        <taxon>Magnoliopsida</taxon>
        <taxon>eudicotyledons</taxon>
        <taxon>Gunneridae</taxon>
        <taxon>Pentapetalae</taxon>
        <taxon>rosids</taxon>
        <taxon>malvids</taxon>
        <taxon>Sapindales</taxon>
        <taxon>Sapindaceae</taxon>
        <taxon>Hippocastanoideae</taxon>
        <taxon>Acereae</taxon>
        <taxon>Acer</taxon>
    </lineage>
</organism>
<reference evidence="6" key="2">
    <citation type="submission" date="2023-06" db="EMBL/GenBank/DDBJ databases">
        <authorList>
            <person name="Swenson N.G."/>
            <person name="Wegrzyn J.L."/>
            <person name="Mcevoy S.L."/>
        </authorList>
    </citation>
    <scope>NUCLEOTIDE SEQUENCE</scope>
    <source>
        <strain evidence="6">NS2018</strain>
        <tissue evidence="6">Leaf</tissue>
    </source>
</reference>
<reference evidence="6" key="1">
    <citation type="journal article" date="2022" name="Plant J.">
        <title>Strategies of tolerance reflected in two North American maple genomes.</title>
        <authorList>
            <person name="McEvoy S.L."/>
            <person name="Sezen U.U."/>
            <person name="Trouern-Trend A."/>
            <person name="McMahon S.M."/>
            <person name="Schaberg P.G."/>
            <person name="Yang J."/>
            <person name="Wegrzyn J.L."/>
            <person name="Swenson N.G."/>
        </authorList>
    </citation>
    <scope>NUCLEOTIDE SEQUENCE</scope>
    <source>
        <strain evidence="6">NS2018</strain>
    </source>
</reference>
<proteinExistence type="inferred from homology"/>
<evidence type="ECO:0000256" key="1">
    <source>
        <dbReference type="ARBA" id="ARBA00007447"/>
    </source>
</evidence>
<evidence type="ECO:0000313" key="7">
    <source>
        <dbReference type="Proteomes" id="UP001168877"/>
    </source>
</evidence>
<accession>A0AA39VC98</accession>
<dbReference type="Pfam" id="PF14543">
    <property type="entry name" value="TAXi_N"/>
    <property type="match status" value="1"/>
</dbReference>
<sequence>MAVSSKLHLLVMITLIFVPVPSSQFQNHNHTKLELDDPVFNLATSTSASYTVVPCESPACDALLLNDHRCHAGKCGYEVNYADGSYTKGTLMLETLTFGQMKI</sequence>
<dbReference type="GO" id="GO:0008233">
    <property type="term" value="F:peptidase activity"/>
    <property type="evidence" value="ECO:0007669"/>
    <property type="project" value="UniProtKB-KW"/>
</dbReference>